<proteinExistence type="predicted"/>
<feature type="domain" description="Histidine kinase" evidence="15">
    <location>
        <begin position="287"/>
        <end position="508"/>
    </location>
</feature>
<dbReference type="SMART" id="SM00388">
    <property type="entry name" value="HisKA"/>
    <property type="match status" value="1"/>
</dbReference>
<comment type="subcellular location">
    <subcellularLocation>
        <location evidence="2">Membrane</location>
    </subcellularLocation>
</comment>
<dbReference type="SMART" id="SM00448">
    <property type="entry name" value="REC"/>
    <property type="match status" value="2"/>
</dbReference>
<dbReference type="InterPro" id="IPR036890">
    <property type="entry name" value="HATPase_C_sf"/>
</dbReference>
<dbReference type="PANTHER" id="PTHR45339:SF5">
    <property type="entry name" value="HISTIDINE KINASE"/>
    <property type="match status" value="1"/>
</dbReference>
<sequence length="792" mass="87453">MFKLSKIRYGITLGVLLIMTVVLVPLGYFAATRHHESSVQALYSRGEGIVSFVAFASSEAIFKFKFYRLDELARGVCIAPEVDYCAIYQPDGSIYSEYGNISSVSVDNILNVEKRILKDGELLGFVRVGMLTDSVDKSFSVAIRNLVLIFLAVLIVAGVSINFFLGRFFISPIIKLSKQAVNIGQNRFEKLDGMNRTDEIGSLALALNTASDKFSQLNFELEEMVVERTRELRDANIKLSEENKERVRVQNNLTSVLDELSFAVQELEKAKEKAETASRFKSEFLAMISHEIRTPMNAILGMGDLLIETGLDSEQMGYVEIFRGSGELLLKIINDILDFVQIESGQIDLVPVPFNPSRDVQSVCKSVAHSAHARDIEIICDVDMNVPAQVIGDPVRVRQILMNIVSNAVKFTSSGEVEVRLSLQESSEDHDQLLFTIRDTGIGISEGKLSNIFDSFVQVDGSTRREYGGTGLGLAIASRLAGLMDGKIWFESERGKGSVFYFSIPFRKSVYEPDIGVVDFSGTKALLIDDNNTVREVLARRLQALGVSATVSVNAAEGLDYLKGAKDRNELYNLILIDSEMPDMSGVDFLFEAQQEGWLQGLVAIMFSAGCTKQERREAKEKGANFVLIKPVFDVDLVRCLSGIIFPERKEQGKISPVLKVLLVEDNEAHRNILERFIKDTGMEVASATDGLRAVQLFAANQYDLVFMDVDLPVLSGLKAALKIREIEDAEGRVRAEIIALGAHVLGNSQSESFNAGCDGFISKPIKGETIRSVVMAVAEGGKFPKEVKVLE</sequence>
<dbReference type="STRING" id="246191.SAMN05660337_3028"/>
<dbReference type="Gene3D" id="1.10.287.130">
    <property type="match status" value="1"/>
</dbReference>
<feature type="transmembrane region" description="Helical" evidence="14">
    <location>
        <begin position="7"/>
        <end position="30"/>
    </location>
</feature>
<evidence type="ECO:0000256" key="10">
    <source>
        <dbReference type="ARBA" id="ARBA00064003"/>
    </source>
</evidence>
<keyword evidence="9" id="KW-0902">Two-component regulatory system</keyword>
<keyword evidence="14" id="KW-0472">Membrane</keyword>
<dbReference type="GO" id="GO:0005524">
    <property type="term" value="F:ATP binding"/>
    <property type="evidence" value="ECO:0007669"/>
    <property type="project" value="UniProtKB-KW"/>
</dbReference>
<dbReference type="Gene3D" id="3.30.565.10">
    <property type="entry name" value="Histidine kinase-like ATPase, C-terminal domain"/>
    <property type="match status" value="1"/>
</dbReference>
<comment type="subunit">
    <text evidence="10">At low DSF concentrations, interacts with RpfF.</text>
</comment>
<evidence type="ECO:0000256" key="5">
    <source>
        <dbReference type="ARBA" id="ARBA00022679"/>
    </source>
</evidence>
<evidence type="ECO:0000256" key="8">
    <source>
        <dbReference type="ARBA" id="ARBA00022840"/>
    </source>
</evidence>
<dbReference type="InterPro" id="IPR011006">
    <property type="entry name" value="CheY-like_superfamily"/>
</dbReference>
<dbReference type="InterPro" id="IPR003660">
    <property type="entry name" value="HAMP_dom"/>
</dbReference>
<keyword evidence="19" id="KW-1185">Reference proteome</keyword>
<dbReference type="Pfam" id="PF00672">
    <property type="entry name" value="HAMP"/>
    <property type="match status" value="1"/>
</dbReference>
<dbReference type="PROSITE" id="PS50110">
    <property type="entry name" value="RESPONSE_REGULATORY"/>
    <property type="match status" value="2"/>
</dbReference>
<dbReference type="FunFam" id="1.10.287.130:FF:000002">
    <property type="entry name" value="Two-component osmosensing histidine kinase"/>
    <property type="match status" value="1"/>
</dbReference>
<evidence type="ECO:0000256" key="14">
    <source>
        <dbReference type="SAM" id="Phobius"/>
    </source>
</evidence>
<dbReference type="InterPro" id="IPR003661">
    <property type="entry name" value="HisK_dim/P_dom"/>
</dbReference>
<dbReference type="InterPro" id="IPR005467">
    <property type="entry name" value="His_kinase_dom"/>
</dbReference>
<dbReference type="PANTHER" id="PTHR45339">
    <property type="entry name" value="HYBRID SIGNAL TRANSDUCTION HISTIDINE KINASE J"/>
    <property type="match status" value="1"/>
</dbReference>
<evidence type="ECO:0000256" key="7">
    <source>
        <dbReference type="ARBA" id="ARBA00022777"/>
    </source>
</evidence>
<evidence type="ECO:0000256" key="9">
    <source>
        <dbReference type="ARBA" id="ARBA00023012"/>
    </source>
</evidence>
<dbReference type="InterPro" id="IPR004358">
    <property type="entry name" value="Sig_transdc_His_kin-like_C"/>
</dbReference>
<dbReference type="SUPFAM" id="SSF55874">
    <property type="entry name" value="ATPase domain of HSP90 chaperone/DNA topoisomerase II/histidine kinase"/>
    <property type="match status" value="1"/>
</dbReference>
<dbReference type="EMBL" id="FNGA01000005">
    <property type="protein sequence ID" value="SDL47385.1"/>
    <property type="molecule type" value="Genomic_DNA"/>
</dbReference>
<protein>
    <recommendedName>
        <fullName evidence="11">Sensory/regulatory protein RpfC</fullName>
        <ecNumber evidence="3">2.7.13.3</ecNumber>
    </recommendedName>
</protein>
<evidence type="ECO:0000259" key="16">
    <source>
        <dbReference type="PROSITE" id="PS50110"/>
    </source>
</evidence>
<dbReference type="PROSITE" id="PS50109">
    <property type="entry name" value="HIS_KIN"/>
    <property type="match status" value="1"/>
</dbReference>
<dbReference type="EC" id="2.7.13.3" evidence="3"/>
<keyword evidence="14" id="KW-0812">Transmembrane</keyword>
<feature type="modified residue" description="4-aspartylphosphate" evidence="12">
    <location>
        <position position="578"/>
    </location>
</feature>
<evidence type="ECO:0000256" key="4">
    <source>
        <dbReference type="ARBA" id="ARBA00022553"/>
    </source>
</evidence>
<organism evidence="18 19">
    <name type="scientific">Maridesulfovibrio ferrireducens</name>
    <dbReference type="NCBI Taxonomy" id="246191"/>
    <lineage>
        <taxon>Bacteria</taxon>
        <taxon>Pseudomonadati</taxon>
        <taxon>Thermodesulfobacteriota</taxon>
        <taxon>Desulfovibrionia</taxon>
        <taxon>Desulfovibrionales</taxon>
        <taxon>Desulfovibrionaceae</taxon>
        <taxon>Maridesulfovibrio</taxon>
    </lineage>
</organism>
<dbReference type="AlphaFoldDB" id="A0A1G9KD87"/>
<evidence type="ECO:0000256" key="3">
    <source>
        <dbReference type="ARBA" id="ARBA00012438"/>
    </source>
</evidence>
<dbReference type="CDD" id="cd06225">
    <property type="entry name" value="HAMP"/>
    <property type="match status" value="1"/>
</dbReference>
<gene>
    <name evidence="18" type="ORF">SAMN05660337_3028</name>
</gene>
<evidence type="ECO:0000259" key="15">
    <source>
        <dbReference type="PROSITE" id="PS50109"/>
    </source>
</evidence>
<dbReference type="InterPro" id="IPR001789">
    <property type="entry name" value="Sig_transdc_resp-reg_receiver"/>
</dbReference>
<keyword evidence="5" id="KW-0808">Transferase</keyword>
<feature type="transmembrane region" description="Helical" evidence="14">
    <location>
        <begin position="146"/>
        <end position="170"/>
    </location>
</feature>
<dbReference type="CDD" id="cd16922">
    <property type="entry name" value="HATPase_EvgS-ArcB-TorS-like"/>
    <property type="match status" value="1"/>
</dbReference>
<feature type="domain" description="HAMP" evidence="17">
    <location>
        <begin position="167"/>
        <end position="219"/>
    </location>
</feature>
<comment type="catalytic activity">
    <reaction evidence="1">
        <text>ATP + protein L-histidine = ADP + protein N-phospho-L-histidine.</text>
        <dbReference type="EC" id="2.7.13.3"/>
    </reaction>
</comment>
<keyword evidence="6" id="KW-0547">Nucleotide-binding</keyword>
<feature type="coiled-coil region" evidence="13">
    <location>
        <begin position="232"/>
        <end position="277"/>
    </location>
</feature>
<dbReference type="Gene3D" id="6.10.340.10">
    <property type="match status" value="1"/>
</dbReference>
<evidence type="ECO:0000313" key="19">
    <source>
        <dbReference type="Proteomes" id="UP000199053"/>
    </source>
</evidence>
<dbReference type="GO" id="GO:0016020">
    <property type="term" value="C:membrane"/>
    <property type="evidence" value="ECO:0007669"/>
    <property type="project" value="UniProtKB-SubCell"/>
</dbReference>
<dbReference type="InterPro" id="IPR003594">
    <property type="entry name" value="HATPase_dom"/>
</dbReference>
<dbReference type="Pfam" id="PF00072">
    <property type="entry name" value="Response_reg"/>
    <property type="match status" value="2"/>
</dbReference>
<reference evidence="19" key="1">
    <citation type="submission" date="2016-10" db="EMBL/GenBank/DDBJ databases">
        <authorList>
            <person name="Varghese N."/>
            <person name="Submissions S."/>
        </authorList>
    </citation>
    <scope>NUCLEOTIDE SEQUENCE [LARGE SCALE GENOMIC DNA]</scope>
    <source>
        <strain evidence="19">DSM 16995</strain>
    </source>
</reference>
<dbReference type="Gene3D" id="3.40.50.2300">
    <property type="match status" value="2"/>
</dbReference>
<evidence type="ECO:0000259" key="17">
    <source>
        <dbReference type="PROSITE" id="PS50885"/>
    </source>
</evidence>
<dbReference type="SUPFAM" id="SSF47384">
    <property type="entry name" value="Homodimeric domain of signal transducing histidine kinase"/>
    <property type="match status" value="1"/>
</dbReference>
<keyword evidence="8" id="KW-0067">ATP-binding</keyword>
<dbReference type="Pfam" id="PF02518">
    <property type="entry name" value="HATPase_c"/>
    <property type="match status" value="1"/>
</dbReference>
<accession>A0A1G9KD87</accession>
<dbReference type="OrthoDB" id="5378360at2"/>
<dbReference type="SMART" id="SM00387">
    <property type="entry name" value="HATPase_c"/>
    <property type="match status" value="1"/>
</dbReference>
<dbReference type="InterPro" id="IPR036097">
    <property type="entry name" value="HisK_dim/P_sf"/>
</dbReference>
<feature type="domain" description="Response regulatory" evidence="16">
    <location>
        <begin position="660"/>
        <end position="779"/>
    </location>
</feature>
<evidence type="ECO:0000256" key="12">
    <source>
        <dbReference type="PROSITE-ProRule" id="PRU00169"/>
    </source>
</evidence>
<dbReference type="PROSITE" id="PS50885">
    <property type="entry name" value="HAMP"/>
    <property type="match status" value="1"/>
</dbReference>
<keyword evidence="7 18" id="KW-0418">Kinase</keyword>
<feature type="domain" description="Response regulatory" evidence="16">
    <location>
        <begin position="524"/>
        <end position="645"/>
    </location>
</feature>
<name>A0A1G9KD87_9BACT</name>
<evidence type="ECO:0000256" key="11">
    <source>
        <dbReference type="ARBA" id="ARBA00068150"/>
    </source>
</evidence>
<evidence type="ECO:0000256" key="2">
    <source>
        <dbReference type="ARBA" id="ARBA00004370"/>
    </source>
</evidence>
<dbReference type="Proteomes" id="UP000199053">
    <property type="component" value="Unassembled WGS sequence"/>
</dbReference>
<evidence type="ECO:0000256" key="1">
    <source>
        <dbReference type="ARBA" id="ARBA00000085"/>
    </source>
</evidence>
<evidence type="ECO:0000313" key="18">
    <source>
        <dbReference type="EMBL" id="SDL47385.1"/>
    </source>
</evidence>
<dbReference type="CDD" id="cd17546">
    <property type="entry name" value="REC_hyHK_CKI1_RcsC-like"/>
    <property type="match status" value="1"/>
</dbReference>
<feature type="modified residue" description="4-aspartylphosphate" evidence="12">
    <location>
        <position position="709"/>
    </location>
</feature>
<keyword evidence="4 12" id="KW-0597">Phosphoprotein</keyword>
<dbReference type="GO" id="GO:0000155">
    <property type="term" value="F:phosphorelay sensor kinase activity"/>
    <property type="evidence" value="ECO:0007669"/>
    <property type="project" value="InterPro"/>
</dbReference>
<dbReference type="SUPFAM" id="SSF52172">
    <property type="entry name" value="CheY-like"/>
    <property type="match status" value="2"/>
</dbReference>
<keyword evidence="13" id="KW-0175">Coiled coil</keyword>
<dbReference type="PRINTS" id="PR00344">
    <property type="entry name" value="BCTRLSENSOR"/>
</dbReference>
<keyword evidence="14" id="KW-1133">Transmembrane helix</keyword>
<dbReference type="FunFam" id="3.30.565.10:FF:000010">
    <property type="entry name" value="Sensor histidine kinase RcsC"/>
    <property type="match status" value="1"/>
</dbReference>
<evidence type="ECO:0000256" key="13">
    <source>
        <dbReference type="SAM" id="Coils"/>
    </source>
</evidence>
<dbReference type="CDD" id="cd00082">
    <property type="entry name" value="HisKA"/>
    <property type="match status" value="1"/>
</dbReference>
<evidence type="ECO:0000256" key="6">
    <source>
        <dbReference type="ARBA" id="ARBA00022741"/>
    </source>
</evidence>
<dbReference type="Pfam" id="PF00512">
    <property type="entry name" value="HisKA"/>
    <property type="match status" value="1"/>
</dbReference>